<keyword evidence="1" id="KW-0472">Membrane</keyword>
<evidence type="ECO:0000313" key="3">
    <source>
        <dbReference type="Proteomes" id="UP000192929"/>
    </source>
</evidence>
<organism evidence="2 3">
    <name type="scientific">Kocuria marina subsp. indica</name>
    <dbReference type="NCBI Taxonomy" id="1049583"/>
    <lineage>
        <taxon>Bacteria</taxon>
        <taxon>Bacillati</taxon>
        <taxon>Actinomycetota</taxon>
        <taxon>Actinomycetes</taxon>
        <taxon>Micrococcales</taxon>
        <taxon>Micrococcaceae</taxon>
        <taxon>Kocuria</taxon>
    </lineage>
</organism>
<dbReference type="AlphaFoldDB" id="A0A1X7CXB4"/>
<reference evidence="3" key="1">
    <citation type="submission" date="2017-04" db="EMBL/GenBank/DDBJ databases">
        <authorList>
            <person name="Varghese N."/>
            <person name="Submissions S."/>
        </authorList>
    </citation>
    <scope>NUCLEOTIDE SEQUENCE [LARGE SCALE GENOMIC DNA]</scope>
    <source>
        <strain evidence="3">NIO-1021</strain>
    </source>
</reference>
<gene>
    <name evidence="2" type="ORF">SAMN06296028_106127</name>
</gene>
<feature type="transmembrane region" description="Helical" evidence="1">
    <location>
        <begin position="28"/>
        <end position="50"/>
    </location>
</feature>
<dbReference type="RefSeq" id="WP_167318643.1">
    <property type="nucleotide sequence ID" value="NZ_FXAC01000006.1"/>
</dbReference>
<proteinExistence type="predicted"/>
<keyword evidence="1" id="KW-0812">Transmembrane</keyword>
<accession>A0A1X7CXB4</accession>
<sequence length="53" mass="5656">MTASVLLLVAGAFFVGGAISFHQQRKPLWSVVLLALVALVLIGYGGYSWFTSV</sequence>
<evidence type="ECO:0000313" key="2">
    <source>
        <dbReference type="EMBL" id="SMF04356.1"/>
    </source>
</evidence>
<name>A0A1X7CXB4_9MICC</name>
<keyword evidence="3" id="KW-1185">Reference proteome</keyword>
<keyword evidence="1" id="KW-1133">Transmembrane helix</keyword>
<protein>
    <recommendedName>
        <fullName evidence="4">Amidotransferase</fullName>
    </recommendedName>
</protein>
<evidence type="ECO:0008006" key="4">
    <source>
        <dbReference type="Google" id="ProtNLM"/>
    </source>
</evidence>
<dbReference type="EMBL" id="FXAC01000006">
    <property type="protein sequence ID" value="SMF04356.1"/>
    <property type="molecule type" value="Genomic_DNA"/>
</dbReference>
<evidence type="ECO:0000256" key="1">
    <source>
        <dbReference type="SAM" id="Phobius"/>
    </source>
</evidence>
<dbReference type="Proteomes" id="UP000192929">
    <property type="component" value="Unassembled WGS sequence"/>
</dbReference>